<dbReference type="Gene3D" id="1.20.1530.20">
    <property type="match status" value="1"/>
</dbReference>
<feature type="transmembrane region" description="Helical" evidence="7">
    <location>
        <begin position="123"/>
        <end position="142"/>
    </location>
</feature>
<comment type="caution">
    <text evidence="9">The sequence shown here is derived from an EMBL/GenBank/DDBJ whole genome shotgun (WGS) entry which is preliminary data.</text>
</comment>
<dbReference type="AlphaFoldDB" id="A0A9X2ZRS6"/>
<feature type="transmembrane region" description="Helical" evidence="7">
    <location>
        <begin position="31"/>
        <end position="48"/>
    </location>
</feature>
<keyword evidence="4 7" id="KW-0812">Transmembrane</keyword>
<evidence type="ECO:0000256" key="7">
    <source>
        <dbReference type="SAM" id="Phobius"/>
    </source>
</evidence>
<protein>
    <submittedName>
        <fullName evidence="9">Kef-type K+ transport system membrane component KefB</fullName>
    </submittedName>
</protein>
<organism evidence="9 10">
    <name type="scientific">Salinibacter ruber</name>
    <dbReference type="NCBI Taxonomy" id="146919"/>
    <lineage>
        <taxon>Bacteria</taxon>
        <taxon>Pseudomonadati</taxon>
        <taxon>Rhodothermota</taxon>
        <taxon>Rhodothermia</taxon>
        <taxon>Rhodothermales</taxon>
        <taxon>Salinibacteraceae</taxon>
        <taxon>Salinibacter</taxon>
    </lineage>
</organism>
<evidence type="ECO:0000313" key="10">
    <source>
        <dbReference type="Proteomes" id="UP001155010"/>
    </source>
</evidence>
<evidence type="ECO:0000313" key="9">
    <source>
        <dbReference type="EMBL" id="MCS3951905.1"/>
    </source>
</evidence>
<keyword evidence="3" id="KW-0813">Transport</keyword>
<evidence type="ECO:0000256" key="5">
    <source>
        <dbReference type="ARBA" id="ARBA00022989"/>
    </source>
</evidence>
<feature type="transmembrane region" description="Helical" evidence="7">
    <location>
        <begin position="5"/>
        <end position="25"/>
    </location>
</feature>
<evidence type="ECO:0000256" key="2">
    <source>
        <dbReference type="ARBA" id="ARBA00005551"/>
    </source>
</evidence>
<dbReference type="GO" id="GO:0016020">
    <property type="term" value="C:membrane"/>
    <property type="evidence" value="ECO:0007669"/>
    <property type="project" value="UniProtKB-SubCell"/>
</dbReference>
<dbReference type="InterPro" id="IPR006153">
    <property type="entry name" value="Cation/H_exchanger_TM"/>
</dbReference>
<evidence type="ECO:0000259" key="8">
    <source>
        <dbReference type="Pfam" id="PF00999"/>
    </source>
</evidence>
<dbReference type="RefSeq" id="WP_259081933.1">
    <property type="nucleotide sequence ID" value="NZ_JANTZN010000004.1"/>
</dbReference>
<dbReference type="InterPro" id="IPR038770">
    <property type="entry name" value="Na+/solute_symporter_sf"/>
</dbReference>
<proteinExistence type="inferred from homology"/>
<gene>
    <name evidence="9" type="ORF">GGP83_001861</name>
</gene>
<feature type="transmembrane region" description="Helical" evidence="7">
    <location>
        <begin position="162"/>
        <end position="181"/>
    </location>
</feature>
<feature type="transmembrane region" description="Helical" evidence="7">
    <location>
        <begin position="238"/>
        <end position="268"/>
    </location>
</feature>
<feature type="domain" description="Cation/H+ exchanger transmembrane" evidence="8">
    <location>
        <begin position="17"/>
        <end position="397"/>
    </location>
</feature>
<dbReference type="GO" id="GO:1902600">
    <property type="term" value="P:proton transmembrane transport"/>
    <property type="evidence" value="ECO:0007669"/>
    <property type="project" value="InterPro"/>
</dbReference>
<dbReference type="PANTHER" id="PTHR42751:SF6">
    <property type="entry name" value="CONSERVED INTEGRAL MEMBRANE TRANSPORT PROTEIN-RELATED"/>
    <property type="match status" value="1"/>
</dbReference>
<evidence type="ECO:0000256" key="4">
    <source>
        <dbReference type="ARBA" id="ARBA00022692"/>
    </source>
</evidence>
<feature type="transmembrane region" description="Helical" evidence="7">
    <location>
        <begin position="94"/>
        <end position="116"/>
    </location>
</feature>
<comment type="subcellular location">
    <subcellularLocation>
        <location evidence="1">Membrane</location>
        <topology evidence="1">Multi-pass membrane protein</topology>
    </subcellularLocation>
</comment>
<dbReference type="Proteomes" id="UP001155010">
    <property type="component" value="Unassembled WGS sequence"/>
</dbReference>
<sequence length="404" mass="42479">MEEVLLFDTLLVGVVVVLSIGMRYGAEQVRVSPIVGYFVLGILLRAASSLERVPLLTEQQVFPFLADLGVIVLLFRVGLESDLERLLDQLPEASWIGLGNVLGSGGIAFLTAYNLIGWSLLPSLFVATALTATSVGVTVAIWEEAGQVDTREGATLLDVAEIDDLMGILLMALLFSVAPILQGAGPEGVLSAVGTTLVGTLLRFALLGAACLLFALYLERPMTTFFDRLHAGEGTMLVMLGVGFIVAAVAGMSGLSIAVGAFFAGLIFSRDPHTAQYMDAFRPLHDLLAPFFFVGIGLHLAPEMLVGVSGSVFLLLPAAVVGKVVGAYVPARPLLGSSGALVLGLSLVPRAEIALVIMQRGLERGDWAIPPGVFAQVVLISALTVLIVPIVLRPLLSRIPLSAS</sequence>
<reference evidence="9" key="1">
    <citation type="submission" date="2022-08" db="EMBL/GenBank/DDBJ databases">
        <title>Genomic Encyclopedia of Type Strains, Phase V (KMG-V): Genome sequencing to study the core and pangenomes of soil and plant-associated prokaryotes.</title>
        <authorList>
            <person name="Whitman W."/>
        </authorList>
    </citation>
    <scope>NUCLEOTIDE SEQUENCE</scope>
    <source>
        <strain evidence="9">SP2017</strain>
    </source>
</reference>
<evidence type="ECO:0000256" key="6">
    <source>
        <dbReference type="ARBA" id="ARBA00023136"/>
    </source>
</evidence>
<feature type="transmembrane region" description="Helical" evidence="7">
    <location>
        <begin position="280"/>
        <end position="301"/>
    </location>
</feature>
<evidence type="ECO:0000256" key="1">
    <source>
        <dbReference type="ARBA" id="ARBA00004141"/>
    </source>
</evidence>
<feature type="transmembrane region" description="Helical" evidence="7">
    <location>
        <begin position="373"/>
        <end position="392"/>
    </location>
</feature>
<keyword evidence="6 7" id="KW-0472">Membrane</keyword>
<evidence type="ECO:0000256" key="3">
    <source>
        <dbReference type="ARBA" id="ARBA00022448"/>
    </source>
</evidence>
<dbReference type="GO" id="GO:0015297">
    <property type="term" value="F:antiporter activity"/>
    <property type="evidence" value="ECO:0007669"/>
    <property type="project" value="InterPro"/>
</dbReference>
<feature type="transmembrane region" description="Helical" evidence="7">
    <location>
        <begin position="60"/>
        <end position="79"/>
    </location>
</feature>
<dbReference type="EMBL" id="JANUBB010000007">
    <property type="protein sequence ID" value="MCS3951905.1"/>
    <property type="molecule type" value="Genomic_DNA"/>
</dbReference>
<name>A0A9X2ZRS6_9BACT</name>
<feature type="transmembrane region" description="Helical" evidence="7">
    <location>
        <begin position="193"/>
        <end position="218"/>
    </location>
</feature>
<accession>A0A9X2ZRS6</accession>
<keyword evidence="5 7" id="KW-1133">Transmembrane helix</keyword>
<feature type="transmembrane region" description="Helical" evidence="7">
    <location>
        <begin position="307"/>
        <end position="329"/>
    </location>
</feature>
<dbReference type="PANTHER" id="PTHR42751">
    <property type="entry name" value="SODIUM/HYDROGEN EXCHANGER FAMILY/TRKA DOMAIN PROTEIN"/>
    <property type="match status" value="1"/>
</dbReference>
<comment type="similarity">
    <text evidence="2">Belongs to the monovalent cation:proton antiporter 2 (CPA2) transporter (TC 2.A.37) family.</text>
</comment>
<dbReference type="Pfam" id="PF00999">
    <property type="entry name" value="Na_H_Exchanger"/>
    <property type="match status" value="1"/>
</dbReference>